<dbReference type="RefSeq" id="WP_223916316.1">
    <property type="nucleotide sequence ID" value="NZ_BPNB01000079.1"/>
</dbReference>
<evidence type="ECO:0000256" key="2">
    <source>
        <dbReference type="ARBA" id="ARBA00007942"/>
    </source>
</evidence>
<dbReference type="CDD" id="cd06579">
    <property type="entry name" value="TM_PBP1_transp_AraH_like"/>
    <property type="match status" value="1"/>
</dbReference>
<dbReference type="AlphaFoldDB" id="A0AAW9F5C2"/>
<feature type="transmembrane region" description="Helical" evidence="8">
    <location>
        <begin position="109"/>
        <end position="130"/>
    </location>
</feature>
<dbReference type="EMBL" id="JAWZVU010000100">
    <property type="protein sequence ID" value="MDX7721867.1"/>
    <property type="molecule type" value="Genomic_DNA"/>
</dbReference>
<feature type="compositionally biased region" description="Basic and acidic residues" evidence="7">
    <location>
        <begin position="285"/>
        <end position="301"/>
    </location>
</feature>
<evidence type="ECO:0000256" key="1">
    <source>
        <dbReference type="ARBA" id="ARBA00004429"/>
    </source>
</evidence>
<evidence type="ECO:0000256" key="7">
    <source>
        <dbReference type="SAM" id="MobiDB-lite"/>
    </source>
</evidence>
<dbReference type="PANTHER" id="PTHR32196">
    <property type="entry name" value="ABC TRANSPORTER PERMEASE PROTEIN YPHD-RELATED-RELATED"/>
    <property type="match status" value="1"/>
</dbReference>
<dbReference type="GO" id="GO:0022857">
    <property type="term" value="F:transmembrane transporter activity"/>
    <property type="evidence" value="ECO:0007669"/>
    <property type="project" value="InterPro"/>
</dbReference>
<evidence type="ECO:0000256" key="6">
    <source>
        <dbReference type="ARBA" id="ARBA00023136"/>
    </source>
</evidence>
<evidence type="ECO:0000256" key="3">
    <source>
        <dbReference type="ARBA" id="ARBA00022475"/>
    </source>
</evidence>
<feature type="transmembrane region" description="Helical" evidence="8">
    <location>
        <begin position="137"/>
        <end position="155"/>
    </location>
</feature>
<feature type="region of interest" description="Disordered" evidence="7">
    <location>
        <begin position="280"/>
        <end position="345"/>
    </location>
</feature>
<name>A0AAW9F5C2_AERCA</name>
<reference evidence="10" key="2">
    <citation type="submission" date="2023-11" db="EMBL/GenBank/DDBJ databases">
        <title>WGS of Aeromonas in Northern Israel.</title>
        <authorList>
            <person name="Hershko Y."/>
        </authorList>
    </citation>
    <scope>NUCLEOTIDE SEQUENCE</scope>
    <source>
        <strain evidence="10">77416</strain>
    </source>
</reference>
<evidence type="ECO:0000256" key="8">
    <source>
        <dbReference type="SAM" id="Phobius"/>
    </source>
</evidence>
<dbReference type="PANTHER" id="PTHR32196:SF19">
    <property type="entry name" value="GALACTOFURANOSE TRANSPORTER PERMEASE PROTEIN YTFT"/>
    <property type="match status" value="1"/>
</dbReference>
<proteinExistence type="inferred from homology"/>
<comment type="caution">
    <text evidence="10">The sequence shown here is derived from an EMBL/GenBank/DDBJ whole genome shotgun (WGS) entry which is preliminary data.</text>
</comment>
<keyword evidence="3" id="KW-1003">Cell membrane</keyword>
<dbReference type="Proteomes" id="UP001277183">
    <property type="component" value="Unassembled WGS sequence"/>
</dbReference>
<comment type="similarity">
    <text evidence="2">Belongs to the binding-protein-dependent transport system permease family. AraH/RbsC subfamily.</text>
</comment>
<feature type="transmembrane region" description="Helical" evidence="8">
    <location>
        <begin position="175"/>
        <end position="195"/>
    </location>
</feature>
<evidence type="ECO:0000256" key="5">
    <source>
        <dbReference type="ARBA" id="ARBA00022989"/>
    </source>
</evidence>
<keyword evidence="4 8" id="KW-0812">Transmembrane</keyword>
<dbReference type="GO" id="GO:0005886">
    <property type="term" value="C:plasma membrane"/>
    <property type="evidence" value="ECO:0007669"/>
    <property type="project" value="UniProtKB-SubCell"/>
</dbReference>
<feature type="transmembrane region" description="Helical" evidence="8">
    <location>
        <begin position="21"/>
        <end position="39"/>
    </location>
</feature>
<sequence length="345" mass="35321">MTSSILPLAKGSRARREWPTGSAQCAALVCVLLINALVADNFFAIHIQDGRLFGSLIDILNRCAPVALLSLGMTLVIATGGIDLSVGAVMAISGATMASLATGGHSLPVIFAAVIGVGLLCGLWNGLLVAVFKIQPIVATLILMVAGRGIAQLITEGQIITFNNDALAWIGSGSLFYLPTPVIITLGMALLLWLLTKRTALGLFIEAVGINIKAAKNAGLNTPMVVIATYLLSGMMAAVAGMIVAADIRGADANNAGLWLEMDAILAVVIGGTSLMGGALQPRPLPDRHTDHPGGEHRDPALRLPAPVEPDRQGPGGAGGAGHAVTGPQPPLPARDSPCLNATSP</sequence>
<dbReference type="Pfam" id="PF02653">
    <property type="entry name" value="BPD_transp_2"/>
    <property type="match status" value="1"/>
</dbReference>
<keyword evidence="5 8" id="KW-1133">Transmembrane helix</keyword>
<evidence type="ECO:0000313" key="10">
    <source>
        <dbReference type="EMBL" id="MDX7721867.1"/>
    </source>
</evidence>
<evidence type="ECO:0000313" key="9">
    <source>
        <dbReference type="EMBL" id="GJA42797.1"/>
    </source>
</evidence>
<protein>
    <submittedName>
        <fullName evidence="9 10">ABC transporter permease</fullName>
    </submittedName>
</protein>
<accession>A0AAW9F5C2</accession>
<feature type="transmembrane region" description="Helical" evidence="8">
    <location>
        <begin position="258"/>
        <end position="280"/>
    </location>
</feature>
<evidence type="ECO:0000313" key="11">
    <source>
        <dbReference type="Proteomes" id="UP001277183"/>
    </source>
</evidence>
<evidence type="ECO:0000256" key="4">
    <source>
        <dbReference type="ARBA" id="ARBA00022692"/>
    </source>
</evidence>
<comment type="subcellular location">
    <subcellularLocation>
        <location evidence="1">Cell inner membrane</location>
        <topology evidence="1">Multi-pass membrane protein</topology>
    </subcellularLocation>
</comment>
<dbReference type="Proteomes" id="UP000886939">
    <property type="component" value="Unassembled WGS sequence"/>
</dbReference>
<organism evidence="10 11">
    <name type="scientific">Aeromonas caviae</name>
    <name type="common">Aeromonas punctata</name>
    <dbReference type="NCBI Taxonomy" id="648"/>
    <lineage>
        <taxon>Bacteria</taxon>
        <taxon>Pseudomonadati</taxon>
        <taxon>Pseudomonadota</taxon>
        <taxon>Gammaproteobacteria</taxon>
        <taxon>Aeromonadales</taxon>
        <taxon>Aeromonadaceae</taxon>
        <taxon>Aeromonas</taxon>
    </lineage>
</organism>
<keyword evidence="6 8" id="KW-0472">Membrane</keyword>
<dbReference type="InterPro" id="IPR001851">
    <property type="entry name" value="ABC_transp_permease"/>
</dbReference>
<feature type="transmembrane region" description="Helical" evidence="8">
    <location>
        <begin position="225"/>
        <end position="246"/>
    </location>
</feature>
<reference evidence="9" key="1">
    <citation type="submission" date="2021-07" db="EMBL/GenBank/DDBJ databases">
        <title>Draft genome sequence of carbapenem-resistant Aeromonas spp. in Japan.</title>
        <authorList>
            <person name="Maehana S."/>
            <person name="Suzuki M."/>
            <person name="Kitasato H."/>
        </authorList>
    </citation>
    <scope>NUCLEOTIDE SEQUENCE</scope>
    <source>
        <strain evidence="9">KAM343</strain>
    </source>
</reference>
<gene>
    <name evidence="9" type="primary">ytfT</name>
    <name evidence="9" type="ORF">KAM343_35930</name>
    <name evidence="10" type="ORF">SJS77_15565</name>
</gene>
<dbReference type="EMBL" id="BPNI01000102">
    <property type="protein sequence ID" value="GJA42797.1"/>
    <property type="molecule type" value="Genomic_DNA"/>
</dbReference>